<keyword evidence="2" id="KW-1185">Reference proteome</keyword>
<dbReference type="Proteomes" id="UP000829494">
    <property type="component" value="Chromosome"/>
</dbReference>
<proteinExistence type="predicted"/>
<reference evidence="1 2" key="1">
    <citation type="submission" date="2022-03" db="EMBL/GenBank/DDBJ databases">
        <title>Complete genome of Streptomyces rimosus ssp. rimosus R7 (=ATCC 10970).</title>
        <authorList>
            <person name="Beganovic S."/>
            <person name="Ruckert C."/>
            <person name="Busche T."/>
            <person name="Kalinowski J."/>
            <person name="Wittmann C."/>
        </authorList>
    </citation>
    <scope>NUCLEOTIDE SEQUENCE [LARGE SCALE GENOMIC DNA]</scope>
    <source>
        <strain evidence="1 2">R7</strain>
    </source>
</reference>
<dbReference type="RefSeq" id="WP_032920152.1">
    <property type="nucleotide sequence ID" value="NZ_CP043497.1"/>
</dbReference>
<protein>
    <submittedName>
        <fullName evidence="1">Uncharacterized protein</fullName>
    </submittedName>
</protein>
<dbReference type="GeneID" id="66852734"/>
<sequence length="309" mass="34310">MPLYMAWRGALGDTGLWWSQTRDGITWTPHQRVLGAMSLERPVLAAWRGLLYLAWRDERDQALWWAVSDGSSWSRPRAVPGAHSSHSPALVAGHHGLHLYWKGPGADERLFHAAFDGRFWIPGQALFNGWPMTSSRPSATTTHTACTWLTFTGAGRDRTIRLCPSPDGTEWNHRHVVRGPHTATGSWPSVVGRTGAGRADRLLLAWPDHDGAVWCALSQDAAQHWSRPAPVPARTLRGIAFAGWGTVDAYAAWAMTPEGEYGIFWADTTGGPTWHDPDTLCPLQHGQRRLDERASLREPAMAAYGTMWR</sequence>
<dbReference type="SUPFAM" id="SSF89372">
    <property type="entry name" value="Fucose-specific lectin"/>
    <property type="match status" value="1"/>
</dbReference>
<evidence type="ECO:0000313" key="2">
    <source>
        <dbReference type="Proteomes" id="UP000829494"/>
    </source>
</evidence>
<name>A0ABY3ZCT7_STRRM</name>
<evidence type="ECO:0000313" key="1">
    <source>
        <dbReference type="EMBL" id="UNZ08120.1"/>
    </source>
</evidence>
<organism evidence="1 2">
    <name type="scientific">Streptomyces rimosus subsp. rimosus</name>
    <dbReference type="NCBI Taxonomy" id="132474"/>
    <lineage>
        <taxon>Bacteria</taxon>
        <taxon>Bacillati</taxon>
        <taxon>Actinomycetota</taxon>
        <taxon>Actinomycetes</taxon>
        <taxon>Kitasatosporales</taxon>
        <taxon>Streptomycetaceae</taxon>
        <taxon>Streptomyces</taxon>
    </lineage>
</organism>
<accession>A0ABY3ZCT7</accession>
<dbReference type="EMBL" id="CP094298">
    <property type="protein sequence ID" value="UNZ08120.1"/>
    <property type="molecule type" value="Genomic_DNA"/>
</dbReference>
<gene>
    <name evidence="1" type="ORF">SRIMR7_38780</name>
</gene>